<dbReference type="InterPro" id="IPR018640">
    <property type="entry name" value="DUF2063"/>
</dbReference>
<reference evidence="2 3" key="1">
    <citation type="submission" date="2019-05" db="EMBL/GenBank/DDBJ databases">
        <title>Burkholderia sp. DHOD12, isolated from subtropical forest soil.</title>
        <authorList>
            <person name="Gao Z.-H."/>
            <person name="Qiu L.-H."/>
        </authorList>
    </citation>
    <scope>NUCLEOTIDE SEQUENCE [LARGE SCALE GENOMIC DNA]</scope>
    <source>
        <strain evidence="2 3">DHOD12</strain>
    </source>
</reference>
<organism evidence="2 3">
    <name type="scientific">Trinickia violacea</name>
    <dbReference type="NCBI Taxonomy" id="2571746"/>
    <lineage>
        <taxon>Bacteria</taxon>
        <taxon>Pseudomonadati</taxon>
        <taxon>Pseudomonadota</taxon>
        <taxon>Betaproteobacteria</taxon>
        <taxon>Burkholderiales</taxon>
        <taxon>Burkholderiaceae</taxon>
        <taxon>Trinickia</taxon>
    </lineage>
</organism>
<dbReference type="Pfam" id="PF09836">
    <property type="entry name" value="DUF2063"/>
    <property type="match status" value="1"/>
</dbReference>
<dbReference type="EMBL" id="CP040078">
    <property type="protein sequence ID" value="QCP52245.1"/>
    <property type="molecule type" value="Genomic_DNA"/>
</dbReference>
<evidence type="ECO:0000313" key="3">
    <source>
        <dbReference type="Proteomes" id="UP000298656"/>
    </source>
</evidence>
<sequence>MSNYSDLLDSFAAALADDARAPAGLTSATRANIGVYRNNVRLNRIAALADAFTHVVTLVGSDYFRSLARAYVIATPATSANLHDDGAGLPAFIRGFAPAADLPYLGDVAEVDWLMLRAYYADDSTPLDRASLAGLGPERFAAASLRLSASVGVARSAKWPIADIVAMHEGGPTASLDAGGQAVLVWRENFAVRWRAIGGDEAQVVAALLNGSSIESALSLASGDPSSLLAHLFSHGLVHTIKDPENGKR</sequence>
<dbReference type="AlphaFoldDB" id="A0A4P8IWH3"/>
<evidence type="ECO:0000313" key="2">
    <source>
        <dbReference type="EMBL" id="QCP52245.1"/>
    </source>
</evidence>
<evidence type="ECO:0000259" key="1">
    <source>
        <dbReference type="Pfam" id="PF09836"/>
    </source>
</evidence>
<protein>
    <submittedName>
        <fullName evidence="2">DUF2063 domain-containing protein</fullName>
    </submittedName>
</protein>
<name>A0A4P8IWH3_9BURK</name>
<dbReference type="OrthoDB" id="4146344at2"/>
<dbReference type="KEGG" id="tvl:FAZ95_23990"/>
<gene>
    <name evidence="2" type="ORF">FAZ95_23990</name>
</gene>
<proteinExistence type="predicted"/>
<feature type="domain" description="Putative DNA-binding" evidence="1">
    <location>
        <begin position="9"/>
        <end position="93"/>
    </location>
</feature>
<dbReference type="Proteomes" id="UP000298656">
    <property type="component" value="Chromosome 2"/>
</dbReference>
<accession>A0A4P8IWH3</accession>
<keyword evidence="3" id="KW-1185">Reference proteome</keyword>
<dbReference type="RefSeq" id="WP_137335018.1">
    <property type="nucleotide sequence ID" value="NZ_CP040078.1"/>
</dbReference>